<protein>
    <recommendedName>
        <fullName evidence="4">DUF3221 domain-containing protein</fullName>
    </recommendedName>
</protein>
<dbReference type="EMBL" id="FTNK01000002">
    <property type="protein sequence ID" value="SIQ44695.1"/>
    <property type="molecule type" value="Genomic_DNA"/>
</dbReference>
<accession>A0ABY1JM27</accession>
<name>A0ABY1JM27_9BACL</name>
<sequence>MKIIKVLAMMVMLLAGCSSKEGSTISRSPNEGGGFIIEVTENRILVVDKKYMNKTWKDIMGEYVGEAIWLRTNTRNLKPGQKIHYKIKGGIDEAYPSQADAKEIKIVKE</sequence>
<evidence type="ECO:0008006" key="4">
    <source>
        <dbReference type="Google" id="ProtNLM"/>
    </source>
</evidence>
<reference evidence="2 3" key="1">
    <citation type="submission" date="2017-01" db="EMBL/GenBank/DDBJ databases">
        <authorList>
            <person name="Varghese N."/>
            <person name="Submissions S."/>
        </authorList>
    </citation>
    <scope>NUCLEOTIDE SEQUENCE [LARGE SCALE GENOMIC DNA]</scope>
    <source>
        <strain evidence="2 3">ATCC 23464</strain>
    </source>
</reference>
<dbReference type="InterPro" id="IPR021598">
    <property type="entry name" value="DUF3221"/>
</dbReference>
<dbReference type="PROSITE" id="PS51257">
    <property type="entry name" value="PROKAR_LIPOPROTEIN"/>
    <property type="match status" value="1"/>
</dbReference>
<feature type="chain" id="PRO_5047035651" description="DUF3221 domain-containing protein" evidence="1">
    <location>
        <begin position="21"/>
        <end position="109"/>
    </location>
</feature>
<keyword evidence="3" id="KW-1185">Reference proteome</keyword>
<comment type="caution">
    <text evidence="2">The sequence shown here is derived from an EMBL/GenBank/DDBJ whole genome shotgun (WGS) entry which is preliminary data.</text>
</comment>
<keyword evidence="1" id="KW-0732">Signal</keyword>
<dbReference type="Pfam" id="PF11518">
    <property type="entry name" value="DUF3221"/>
    <property type="match status" value="1"/>
</dbReference>
<gene>
    <name evidence="2" type="ORF">SAMN05421578_10230</name>
</gene>
<dbReference type="Proteomes" id="UP000186666">
    <property type="component" value="Unassembled WGS sequence"/>
</dbReference>
<dbReference type="RefSeq" id="WP_068592787.1">
    <property type="nucleotide sequence ID" value="NZ_FTNK01000002.1"/>
</dbReference>
<organism evidence="2 3">
    <name type="scientific">Paenibacillus macquariensis</name>
    <dbReference type="NCBI Taxonomy" id="948756"/>
    <lineage>
        <taxon>Bacteria</taxon>
        <taxon>Bacillati</taxon>
        <taxon>Bacillota</taxon>
        <taxon>Bacilli</taxon>
        <taxon>Bacillales</taxon>
        <taxon>Paenibacillaceae</taxon>
        <taxon>Paenibacillus</taxon>
    </lineage>
</organism>
<evidence type="ECO:0000256" key="1">
    <source>
        <dbReference type="SAM" id="SignalP"/>
    </source>
</evidence>
<evidence type="ECO:0000313" key="2">
    <source>
        <dbReference type="EMBL" id="SIQ44695.1"/>
    </source>
</evidence>
<feature type="signal peptide" evidence="1">
    <location>
        <begin position="1"/>
        <end position="20"/>
    </location>
</feature>
<evidence type="ECO:0000313" key="3">
    <source>
        <dbReference type="Proteomes" id="UP000186666"/>
    </source>
</evidence>
<proteinExistence type="predicted"/>